<accession>A0A6P2BRW5</accession>
<evidence type="ECO:0000313" key="5">
    <source>
        <dbReference type="EMBL" id="TVZ01754.1"/>
    </source>
</evidence>
<dbReference type="Gene3D" id="1.10.10.10">
    <property type="entry name" value="Winged helix-like DNA-binding domain superfamily/Winged helix DNA-binding domain"/>
    <property type="match status" value="1"/>
</dbReference>
<dbReference type="AlphaFoldDB" id="A0A6P2BRW5"/>
<dbReference type="InterPro" id="IPR036388">
    <property type="entry name" value="WH-like_DNA-bd_sf"/>
</dbReference>
<protein>
    <submittedName>
        <fullName evidence="5">GntR family transcriptional regulator</fullName>
    </submittedName>
</protein>
<dbReference type="PANTHER" id="PTHR43537">
    <property type="entry name" value="TRANSCRIPTIONAL REGULATOR, GNTR FAMILY"/>
    <property type="match status" value="1"/>
</dbReference>
<dbReference type="RefSeq" id="WP_145858598.1">
    <property type="nucleotide sequence ID" value="NZ_RPFW01000006.1"/>
</dbReference>
<evidence type="ECO:0000259" key="4">
    <source>
        <dbReference type="PROSITE" id="PS50949"/>
    </source>
</evidence>
<reference evidence="5 6" key="1">
    <citation type="submission" date="2018-11" db="EMBL/GenBank/DDBJ databases">
        <title>Trebonia kvetii gen.nov., sp.nov., a novel acidophilic actinobacterium, and proposal of the new actinobacterial family Treboniaceae fam. nov.</title>
        <authorList>
            <person name="Rapoport D."/>
            <person name="Sagova-Mareckova M."/>
            <person name="Sedlacek I."/>
            <person name="Provaznik J."/>
            <person name="Kralova S."/>
            <person name="Pavlinic D."/>
            <person name="Benes V."/>
            <person name="Kopecky J."/>
        </authorList>
    </citation>
    <scope>NUCLEOTIDE SEQUENCE [LARGE SCALE GENOMIC DNA]</scope>
    <source>
        <strain evidence="5 6">15Tr583</strain>
    </source>
</reference>
<keyword evidence="3" id="KW-0804">Transcription</keyword>
<dbReference type="Gene3D" id="1.20.120.530">
    <property type="entry name" value="GntR ligand-binding domain-like"/>
    <property type="match status" value="1"/>
</dbReference>
<keyword evidence="6" id="KW-1185">Reference proteome</keyword>
<dbReference type="Pfam" id="PF00392">
    <property type="entry name" value="GntR"/>
    <property type="match status" value="1"/>
</dbReference>
<dbReference type="Pfam" id="PF07729">
    <property type="entry name" value="FCD"/>
    <property type="match status" value="1"/>
</dbReference>
<evidence type="ECO:0000256" key="2">
    <source>
        <dbReference type="ARBA" id="ARBA00023125"/>
    </source>
</evidence>
<keyword evidence="2" id="KW-0238">DNA-binding</keyword>
<dbReference type="PROSITE" id="PS50949">
    <property type="entry name" value="HTH_GNTR"/>
    <property type="match status" value="1"/>
</dbReference>
<dbReference type="SUPFAM" id="SSF48008">
    <property type="entry name" value="GntR ligand-binding domain-like"/>
    <property type="match status" value="1"/>
</dbReference>
<dbReference type="CDD" id="cd07377">
    <property type="entry name" value="WHTH_GntR"/>
    <property type="match status" value="1"/>
</dbReference>
<dbReference type="SUPFAM" id="SSF46785">
    <property type="entry name" value="Winged helix' DNA-binding domain"/>
    <property type="match status" value="1"/>
</dbReference>
<evidence type="ECO:0000256" key="3">
    <source>
        <dbReference type="ARBA" id="ARBA00023163"/>
    </source>
</evidence>
<sequence>MTKYPADGHRAREQREGDNVELVHEKIRRQILSGELRAGESFSQVQLAAQCGVSRTPLREAVRMLQREGLLINEPNRRLVIAPFSLNDLEQIYGMRLVLEAAALRASVPQMSPEDIADLRGQLARMEHFAVQGDYNRWQVPHRAFHIGLIAHAGERFRATSSELSDHGERYRRYYTVNEPKLVPPVTQEHKAIFDAVKDRDAEASARNLIAHLSHTAYGVIDMVQPGYEPAVLDGILHDLVGAAAADLRPRRQGGK</sequence>
<dbReference type="PRINTS" id="PR00035">
    <property type="entry name" value="HTHGNTR"/>
</dbReference>
<dbReference type="EMBL" id="RPFW01000006">
    <property type="protein sequence ID" value="TVZ01754.1"/>
    <property type="molecule type" value="Genomic_DNA"/>
</dbReference>
<dbReference type="GO" id="GO:0003700">
    <property type="term" value="F:DNA-binding transcription factor activity"/>
    <property type="evidence" value="ECO:0007669"/>
    <property type="project" value="InterPro"/>
</dbReference>
<name>A0A6P2BRW5_9ACTN</name>
<dbReference type="InterPro" id="IPR036390">
    <property type="entry name" value="WH_DNA-bd_sf"/>
</dbReference>
<proteinExistence type="predicted"/>
<evidence type="ECO:0000256" key="1">
    <source>
        <dbReference type="ARBA" id="ARBA00023015"/>
    </source>
</evidence>
<dbReference type="PANTHER" id="PTHR43537:SF5">
    <property type="entry name" value="UXU OPERON TRANSCRIPTIONAL REGULATOR"/>
    <property type="match status" value="1"/>
</dbReference>
<evidence type="ECO:0000313" key="6">
    <source>
        <dbReference type="Proteomes" id="UP000460272"/>
    </source>
</evidence>
<dbReference type="SMART" id="SM00345">
    <property type="entry name" value="HTH_GNTR"/>
    <property type="match status" value="1"/>
</dbReference>
<organism evidence="5 6">
    <name type="scientific">Trebonia kvetii</name>
    <dbReference type="NCBI Taxonomy" id="2480626"/>
    <lineage>
        <taxon>Bacteria</taxon>
        <taxon>Bacillati</taxon>
        <taxon>Actinomycetota</taxon>
        <taxon>Actinomycetes</taxon>
        <taxon>Streptosporangiales</taxon>
        <taxon>Treboniaceae</taxon>
        <taxon>Trebonia</taxon>
    </lineage>
</organism>
<gene>
    <name evidence="5" type="ORF">EAS64_30320</name>
</gene>
<dbReference type="Proteomes" id="UP000460272">
    <property type="component" value="Unassembled WGS sequence"/>
</dbReference>
<dbReference type="SMART" id="SM00895">
    <property type="entry name" value="FCD"/>
    <property type="match status" value="1"/>
</dbReference>
<dbReference type="InterPro" id="IPR008920">
    <property type="entry name" value="TF_FadR/GntR_C"/>
</dbReference>
<keyword evidence="1" id="KW-0805">Transcription regulation</keyword>
<comment type="caution">
    <text evidence="5">The sequence shown here is derived from an EMBL/GenBank/DDBJ whole genome shotgun (WGS) entry which is preliminary data.</text>
</comment>
<dbReference type="GO" id="GO:0003677">
    <property type="term" value="F:DNA binding"/>
    <property type="evidence" value="ECO:0007669"/>
    <property type="project" value="UniProtKB-KW"/>
</dbReference>
<feature type="domain" description="HTH gntR-type" evidence="4">
    <location>
        <begin position="17"/>
        <end position="84"/>
    </location>
</feature>
<dbReference type="InterPro" id="IPR011711">
    <property type="entry name" value="GntR_C"/>
</dbReference>
<dbReference type="InterPro" id="IPR000524">
    <property type="entry name" value="Tscrpt_reg_HTH_GntR"/>
</dbReference>
<dbReference type="OrthoDB" id="5182935at2"/>